<protein>
    <submittedName>
        <fullName evidence="1">N-formylglutamate amidohydrolase</fullName>
    </submittedName>
</protein>
<keyword evidence="2" id="KW-1185">Reference proteome</keyword>
<dbReference type="EMBL" id="BAPV01000008">
    <property type="protein sequence ID" value="GBQ86824.1"/>
    <property type="molecule type" value="Genomic_DNA"/>
</dbReference>
<organism evidence="1 2">
    <name type="scientific">Asaia krungthepensis NRIC 0535</name>
    <dbReference type="NCBI Taxonomy" id="1307925"/>
    <lineage>
        <taxon>Bacteria</taxon>
        <taxon>Pseudomonadati</taxon>
        <taxon>Pseudomonadota</taxon>
        <taxon>Alphaproteobacteria</taxon>
        <taxon>Acetobacterales</taxon>
        <taxon>Acetobacteraceae</taxon>
        <taxon>Asaia</taxon>
    </lineage>
</organism>
<comment type="caution">
    <text evidence="1">The sequence shown here is derived from an EMBL/GenBank/DDBJ whole genome shotgun (WGS) entry which is preliminary data.</text>
</comment>
<dbReference type="Proteomes" id="UP001062776">
    <property type="component" value="Unassembled WGS sequence"/>
</dbReference>
<evidence type="ECO:0000313" key="1">
    <source>
        <dbReference type="EMBL" id="GBQ86824.1"/>
    </source>
</evidence>
<dbReference type="SUPFAM" id="SSF53187">
    <property type="entry name" value="Zn-dependent exopeptidases"/>
    <property type="match status" value="1"/>
</dbReference>
<dbReference type="RefSeq" id="WP_264814941.1">
    <property type="nucleotide sequence ID" value="NZ_BAPV01000008.1"/>
</dbReference>
<gene>
    <name evidence="1" type="ORF">AA0535_1120</name>
</gene>
<proteinExistence type="predicted"/>
<evidence type="ECO:0000313" key="2">
    <source>
        <dbReference type="Proteomes" id="UP001062776"/>
    </source>
</evidence>
<dbReference type="Gene3D" id="3.40.630.40">
    <property type="entry name" value="Zn-dependent exopeptidases"/>
    <property type="match status" value="1"/>
</dbReference>
<reference evidence="1" key="1">
    <citation type="submission" date="2013-04" db="EMBL/GenBank/DDBJ databases">
        <title>The genome sequencing project of 58 acetic acid bacteria.</title>
        <authorList>
            <person name="Okamoto-Kainuma A."/>
            <person name="Ishikawa M."/>
            <person name="Umino S."/>
            <person name="Koizumi Y."/>
            <person name="Shiwa Y."/>
            <person name="Yoshikawa H."/>
            <person name="Matsutani M."/>
            <person name="Matsushita K."/>
        </authorList>
    </citation>
    <scope>NUCLEOTIDE SEQUENCE</scope>
    <source>
        <strain evidence="1">NRIC 0535</strain>
    </source>
</reference>
<sequence>MSSGLLPDPEHCVSSAFSLFDHAEPVSPLVLASPHSGRLYPDSFLRQSRLDLLSLRRSEDAYVDLLFDTAPDLGVPLLCANFPRAFCDVNRYAWELDPGMFREALPEGSLTNTAKVRSGLGMMARVAGPGRGIYRQQLSVAEAHDRVTRYWLPYHEALEAMIARCVATFGTCLLLDLHSMPVLPHLRLPDIVLGDLHGSSCAGEVVDNLARQLSAENLSTGRNRPYAGGYITARYGAPLRHVHVIQVEISRGLYLDETTVTPGAGFTALRETFRRLVPALAEVAWTLPDVSRAARHSKQQSADEQG</sequence>
<accession>A0ABQ0Q1H2</accession>
<dbReference type="Pfam" id="PF05013">
    <property type="entry name" value="FGase"/>
    <property type="match status" value="1"/>
</dbReference>
<dbReference type="InterPro" id="IPR007709">
    <property type="entry name" value="N-FG_amidohydro"/>
</dbReference>
<name>A0ABQ0Q1H2_9PROT</name>